<evidence type="ECO:0000256" key="1">
    <source>
        <dbReference type="ARBA" id="ARBA00009024"/>
    </source>
</evidence>
<dbReference type="PANTHER" id="PTHR15907">
    <property type="entry name" value="DUF614 FAMILY PROTEIN-RELATED"/>
    <property type="match status" value="1"/>
</dbReference>
<proteinExistence type="inferred from homology"/>
<dbReference type="Proteomes" id="UP000828390">
    <property type="component" value="Unassembled WGS sequence"/>
</dbReference>
<evidence type="ECO:0000313" key="3">
    <source>
        <dbReference type="Proteomes" id="UP000828390"/>
    </source>
</evidence>
<dbReference type="NCBIfam" id="TIGR01571">
    <property type="entry name" value="A_thal_Cys_rich"/>
    <property type="match status" value="1"/>
</dbReference>
<name>A0A9D4CPW3_DREPO</name>
<dbReference type="Pfam" id="PF04749">
    <property type="entry name" value="PLAC8"/>
    <property type="match status" value="1"/>
</dbReference>
<sequence>MSIDLQSPMILFPVVRLTAFALGLDIITPSTMTTTIVINQPKAGMMVGSLQGHRDWNSGLFGCCSDCKSLLLTYFCLPCAICTVASKVGECMCMPWFVPGGLLALRTRIRTLGGIQGSICMDSIALYCCPLCTLCQMQRELDAMGL</sequence>
<dbReference type="EMBL" id="JAIWYP010000012">
    <property type="protein sequence ID" value="KAH3728701.1"/>
    <property type="molecule type" value="Genomic_DNA"/>
</dbReference>
<accession>A0A9D4CPW3</accession>
<reference evidence="2" key="1">
    <citation type="journal article" date="2019" name="bioRxiv">
        <title>The Genome of the Zebra Mussel, Dreissena polymorpha: A Resource for Invasive Species Research.</title>
        <authorList>
            <person name="McCartney M.A."/>
            <person name="Auch B."/>
            <person name="Kono T."/>
            <person name="Mallez S."/>
            <person name="Zhang Y."/>
            <person name="Obille A."/>
            <person name="Becker A."/>
            <person name="Abrahante J.E."/>
            <person name="Garbe J."/>
            <person name="Badalamenti J.P."/>
            <person name="Herman A."/>
            <person name="Mangelson H."/>
            <person name="Liachko I."/>
            <person name="Sullivan S."/>
            <person name="Sone E.D."/>
            <person name="Koren S."/>
            <person name="Silverstein K.A.T."/>
            <person name="Beckman K.B."/>
            <person name="Gohl D.M."/>
        </authorList>
    </citation>
    <scope>NUCLEOTIDE SEQUENCE</scope>
    <source>
        <strain evidence="2">Duluth1</strain>
        <tissue evidence="2">Whole animal</tissue>
    </source>
</reference>
<organism evidence="2 3">
    <name type="scientific">Dreissena polymorpha</name>
    <name type="common">Zebra mussel</name>
    <name type="synonym">Mytilus polymorpha</name>
    <dbReference type="NCBI Taxonomy" id="45954"/>
    <lineage>
        <taxon>Eukaryota</taxon>
        <taxon>Metazoa</taxon>
        <taxon>Spiralia</taxon>
        <taxon>Lophotrochozoa</taxon>
        <taxon>Mollusca</taxon>
        <taxon>Bivalvia</taxon>
        <taxon>Autobranchia</taxon>
        <taxon>Heteroconchia</taxon>
        <taxon>Euheterodonta</taxon>
        <taxon>Imparidentia</taxon>
        <taxon>Neoheterodontei</taxon>
        <taxon>Myida</taxon>
        <taxon>Dreissenoidea</taxon>
        <taxon>Dreissenidae</taxon>
        <taxon>Dreissena</taxon>
    </lineage>
</organism>
<reference evidence="2" key="2">
    <citation type="submission" date="2020-11" db="EMBL/GenBank/DDBJ databases">
        <authorList>
            <person name="McCartney M.A."/>
            <person name="Auch B."/>
            <person name="Kono T."/>
            <person name="Mallez S."/>
            <person name="Becker A."/>
            <person name="Gohl D.M."/>
            <person name="Silverstein K.A.T."/>
            <person name="Koren S."/>
            <person name="Bechman K.B."/>
            <person name="Herman A."/>
            <person name="Abrahante J.E."/>
            <person name="Garbe J."/>
        </authorList>
    </citation>
    <scope>NUCLEOTIDE SEQUENCE</scope>
    <source>
        <strain evidence="2">Duluth1</strain>
        <tissue evidence="2">Whole animal</tissue>
    </source>
</reference>
<dbReference type="InterPro" id="IPR006461">
    <property type="entry name" value="PLAC_motif_containing"/>
</dbReference>
<comment type="similarity">
    <text evidence="1">Belongs to the cornifelin family.</text>
</comment>
<evidence type="ECO:0008006" key="4">
    <source>
        <dbReference type="Google" id="ProtNLM"/>
    </source>
</evidence>
<gene>
    <name evidence="2" type="ORF">DPMN_054661</name>
</gene>
<comment type="caution">
    <text evidence="2">The sequence shown here is derived from an EMBL/GenBank/DDBJ whole genome shotgun (WGS) entry which is preliminary data.</text>
</comment>
<protein>
    <recommendedName>
        <fullName evidence="4">Cornifelin</fullName>
    </recommendedName>
</protein>
<dbReference type="AlphaFoldDB" id="A0A9D4CPW3"/>
<keyword evidence="3" id="KW-1185">Reference proteome</keyword>
<evidence type="ECO:0000313" key="2">
    <source>
        <dbReference type="EMBL" id="KAH3728701.1"/>
    </source>
</evidence>